<organism evidence="2 3">
    <name type="scientific">Marinibaculum pumilum</name>
    <dbReference type="NCBI Taxonomy" id="1766165"/>
    <lineage>
        <taxon>Bacteria</taxon>
        <taxon>Pseudomonadati</taxon>
        <taxon>Pseudomonadota</taxon>
        <taxon>Alphaproteobacteria</taxon>
        <taxon>Rhodospirillales</taxon>
        <taxon>Rhodospirillaceae</taxon>
        <taxon>Marinibaculum</taxon>
    </lineage>
</organism>
<comment type="caution">
    <text evidence="2">The sequence shown here is derived from an EMBL/GenBank/DDBJ whole genome shotgun (WGS) entry which is preliminary data.</text>
</comment>
<feature type="compositionally biased region" description="Low complexity" evidence="1">
    <location>
        <begin position="266"/>
        <end position="299"/>
    </location>
</feature>
<feature type="compositionally biased region" description="Basic and acidic residues" evidence="1">
    <location>
        <begin position="86"/>
        <end position="99"/>
    </location>
</feature>
<feature type="region of interest" description="Disordered" evidence="1">
    <location>
        <begin position="86"/>
        <end position="122"/>
    </location>
</feature>
<dbReference type="Proteomes" id="UP001595528">
    <property type="component" value="Unassembled WGS sequence"/>
</dbReference>
<keyword evidence="3" id="KW-1185">Reference proteome</keyword>
<name>A0ABV7KV73_9PROT</name>
<proteinExistence type="predicted"/>
<feature type="compositionally biased region" description="Basic and acidic residues" evidence="1">
    <location>
        <begin position="241"/>
        <end position="257"/>
    </location>
</feature>
<evidence type="ECO:0000313" key="2">
    <source>
        <dbReference type="EMBL" id="MFC3226276.1"/>
    </source>
</evidence>
<reference evidence="3" key="1">
    <citation type="journal article" date="2019" name="Int. J. Syst. Evol. Microbiol.">
        <title>The Global Catalogue of Microorganisms (GCM) 10K type strain sequencing project: providing services to taxonomists for standard genome sequencing and annotation.</title>
        <authorList>
            <consortium name="The Broad Institute Genomics Platform"/>
            <consortium name="The Broad Institute Genome Sequencing Center for Infectious Disease"/>
            <person name="Wu L."/>
            <person name="Ma J."/>
        </authorList>
    </citation>
    <scope>NUCLEOTIDE SEQUENCE [LARGE SCALE GENOMIC DNA]</scope>
    <source>
        <strain evidence="3">KCTC 42964</strain>
    </source>
</reference>
<dbReference type="EMBL" id="JBHRTR010000009">
    <property type="protein sequence ID" value="MFC3226276.1"/>
    <property type="molecule type" value="Genomic_DNA"/>
</dbReference>
<sequence>MSDKYDTPDAIQRDIQRTREGLGRKLDTLQERLGPGEMAGEAIDYVKTTGAQLGSGVARTVRENPVPVALIGLGVGWLLFSSRGSRRSESAYGHDRERPNYGGMTYPDLPPAPGEAGSGSASGKVGAVAERVRHGVSEAGHEARHRAAVARGEVEAGYRQARDKAGHLAHEAKVRGIRAKDATGEFVDRNPLAVGALGLVAGAVIGAMLPATRKERQYVGPYREAAEHYADETAATAVRQGTERVTDASHALTDRLHAQVGDESGKAGSAAPAKASGGSSAKAGAKAAGNGKSAGSSAS</sequence>
<evidence type="ECO:0000313" key="3">
    <source>
        <dbReference type="Proteomes" id="UP001595528"/>
    </source>
</evidence>
<accession>A0ABV7KV73</accession>
<dbReference type="RefSeq" id="WP_379898170.1">
    <property type="nucleotide sequence ID" value="NZ_JBHRTR010000009.1"/>
</dbReference>
<gene>
    <name evidence="2" type="ORF">ACFOGJ_03490</name>
</gene>
<dbReference type="InterPro" id="IPR022062">
    <property type="entry name" value="DUF3618"/>
</dbReference>
<evidence type="ECO:0000256" key="1">
    <source>
        <dbReference type="SAM" id="MobiDB-lite"/>
    </source>
</evidence>
<feature type="region of interest" description="Disordered" evidence="1">
    <location>
        <begin position="238"/>
        <end position="299"/>
    </location>
</feature>
<dbReference type="Pfam" id="PF12277">
    <property type="entry name" value="DUF3618"/>
    <property type="match status" value="1"/>
</dbReference>
<protein>
    <submittedName>
        <fullName evidence="2">DUF3618 domain-containing protein</fullName>
    </submittedName>
</protein>